<sequence length="238" mass="27255">TAFIGSGAMDDRRPSLLGAEDVYKVTTNLTFLQEPNGIITHTKDDEEDQNVKCFDEIESQPKNNKQFRRQKPRKTWGCLMATVIILSDFLMKNTRDKGSNRYFWIFIDSGTMASRTHLLKGPADVHEVTANATLLLGSNMNVTRTKYEEADPNVRFLDDFENQINNEQIKRQKSRLLSVGASFVNRVKFLILNTPVLKWKFLIEGKICRQKRCLKTSGYSGNEKRTISGFATNEMFEV</sequence>
<name>A0A8J2KX22_9HEXA</name>
<dbReference type="AlphaFoldDB" id="A0A8J2KX22"/>
<reference evidence="1" key="1">
    <citation type="submission" date="2021-06" db="EMBL/GenBank/DDBJ databases">
        <authorList>
            <person name="Hodson N. C."/>
            <person name="Mongue J. A."/>
            <person name="Jaron S. K."/>
        </authorList>
    </citation>
    <scope>NUCLEOTIDE SEQUENCE</scope>
</reference>
<dbReference type="Proteomes" id="UP000708208">
    <property type="component" value="Unassembled WGS sequence"/>
</dbReference>
<evidence type="ECO:0000313" key="1">
    <source>
        <dbReference type="EMBL" id="CAG7733960.1"/>
    </source>
</evidence>
<organism evidence="1 2">
    <name type="scientific">Allacma fusca</name>
    <dbReference type="NCBI Taxonomy" id="39272"/>
    <lineage>
        <taxon>Eukaryota</taxon>
        <taxon>Metazoa</taxon>
        <taxon>Ecdysozoa</taxon>
        <taxon>Arthropoda</taxon>
        <taxon>Hexapoda</taxon>
        <taxon>Collembola</taxon>
        <taxon>Symphypleona</taxon>
        <taxon>Sminthuridae</taxon>
        <taxon>Allacma</taxon>
    </lineage>
</organism>
<gene>
    <name evidence="1" type="ORF">AFUS01_LOCUS22373</name>
</gene>
<dbReference type="EMBL" id="CAJVCH010259847">
    <property type="protein sequence ID" value="CAG7733960.1"/>
    <property type="molecule type" value="Genomic_DNA"/>
</dbReference>
<comment type="caution">
    <text evidence="1">The sequence shown here is derived from an EMBL/GenBank/DDBJ whole genome shotgun (WGS) entry which is preliminary data.</text>
</comment>
<proteinExistence type="predicted"/>
<evidence type="ECO:0000313" key="2">
    <source>
        <dbReference type="Proteomes" id="UP000708208"/>
    </source>
</evidence>
<accession>A0A8J2KX22</accession>
<protein>
    <submittedName>
        <fullName evidence="1">Uncharacterized protein</fullName>
    </submittedName>
</protein>
<feature type="non-terminal residue" evidence="1">
    <location>
        <position position="1"/>
    </location>
</feature>
<keyword evidence="2" id="KW-1185">Reference proteome</keyword>